<feature type="transmembrane region" description="Helical" evidence="1">
    <location>
        <begin position="28"/>
        <end position="51"/>
    </location>
</feature>
<evidence type="ECO:0000313" key="2">
    <source>
        <dbReference type="EMBL" id="QHT06775.1"/>
    </source>
</evidence>
<dbReference type="AlphaFoldDB" id="A0A6C0CTG2"/>
<keyword evidence="1" id="KW-1133">Transmembrane helix</keyword>
<keyword evidence="1" id="KW-0812">Transmembrane</keyword>
<proteinExistence type="predicted"/>
<reference evidence="2" key="1">
    <citation type="journal article" date="2020" name="Nature">
        <title>Giant virus diversity and host interactions through global metagenomics.</title>
        <authorList>
            <person name="Schulz F."/>
            <person name="Roux S."/>
            <person name="Paez-Espino D."/>
            <person name="Jungbluth S."/>
            <person name="Walsh D.A."/>
            <person name="Denef V.J."/>
            <person name="McMahon K.D."/>
            <person name="Konstantinidis K.T."/>
            <person name="Eloe-Fadrosh E.A."/>
            <person name="Kyrpides N.C."/>
            <person name="Woyke T."/>
        </authorList>
    </citation>
    <scope>NUCLEOTIDE SEQUENCE</scope>
    <source>
        <strain evidence="2">GVMAG-M-3300021473-15</strain>
    </source>
</reference>
<name>A0A6C0CTG2_9ZZZZ</name>
<protein>
    <submittedName>
        <fullName evidence="2">Uncharacterized protein</fullName>
    </submittedName>
</protein>
<organism evidence="2">
    <name type="scientific">viral metagenome</name>
    <dbReference type="NCBI Taxonomy" id="1070528"/>
    <lineage>
        <taxon>unclassified sequences</taxon>
        <taxon>metagenomes</taxon>
        <taxon>organismal metagenomes</taxon>
    </lineage>
</organism>
<accession>A0A6C0CTG2</accession>
<evidence type="ECO:0000256" key="1">
    <source>
        <dbReference type="SAM" id="Phobius"/>
    </source>
</evidence>
<keyword evidence="1" id="KW-0472">Membrane</keyword>
<dbReference type="EMBL" id="MN739475">
    <property type="protein sequence ID" value="QHT06775.1"/>
    <property type="molecule type" value="Genomic_DNA"/>
</dbReference>
<sequence>MELFKKINKTPFDIESNNMTITSVFVFYYFYVFLLFLINVTFNVVFILMYIKKEKNMDALQKQLDHVQFVMLKDVDVDVTEEMTRHYFHCDACDKTLTWAWKMNHEKTQKHRQNMNK</sequence>